<reference evidence="1 2" key="1">
    <citation type="submission" date="2023-08" db="EMBL/GenBank/DDBJ databases">
        <authorList>
            <person name="Park J.-S."/>
        </authorList>
    </citation>
    <scope>NUCLEOTIDE SEQUENCE [LARGE SCALE GENOMIC DNA]</scope>
    <source>
        <strain evidence="1 2">2205SS18-9</strain>
    </source>
</reference>
<evidence type="ECO:0008006" key="3">
    <source>
        <dbReference type="Google" id="ProtNLM"/>
    </source>
</evidence>
<dbReference type="Proteomes" id="UP001231941">
    <property type="component" value="Unassembled WGS sequence"/>
</dbReference>
<evidence type="ECO:0000313" key="2">
    <source>
        <dbReference type="Proteomes" id="UP001231941"/>
    </source>
</evidence>
<dbReference type="EMBL" id="JAVAMP010000003">
    <property type="protein sequence ID" value="MDP5274523.1"/>
    <property type="molecule type" value="Genomic_DNA"/>
</dbReference>
<accession>A0ABT9IYU2</accession>
<name>A0ABT9IYU2_9BACL</name>
<keyword evidence="2" id="KW-1185">Reference proteome</keyword>
<proteinExistence type="predicted"/>
<comment type="caution">
    <text evidence="1">The sequence shown here is derived from an EMBL/GenBank/DDBJ whole genome shotgun (WGS) entry which is preliminary data.</text>
</comment>
<organism evidence="1 2">
    <name type="scientific">Chengkuizengella axinellae</name>
    <dbReference type="NCBI Taxonomy" id="3064388"/>
    <lineage>
        <taxon>Bacteria</taxon>
        <taxon>Bacillati</taxon>
        <taxon>Bacillota</taxon>
        <taxon>Bacilli</taxon>
        <taxon>Bacillales</taxon>
        <taxon>Paenibacillaceae</taxon>
        <taxon>Chengkuizengella</taxon>
    </lineage>
</organism>
<dbReference type="RefSeq" id="WP_305991828.1">
    <property type="nucleotide sequence ID" value="NZ_JAVAMP010000003.1"/>
</dbReference>
<evidence type="ECO:0000313" key="1">
    <source>
        <dbReference type="EMBL" id="MDP5274523.1"/>
    </source>
</evidence>
<protein>
    <recommendedName>
        <fullName evidence="3">DUF4367 domain-containing protein</fullName>
    </recommendedName>
</protein>
<gene>
    <name evidence="1" type="ORF">Q5Y73_10410</name>
</gene>
<sequence>MNKITTLIAVSVLLLMISIILKYNMPDNVYTTMDQRVSHPYPFIKDSIESHHLGDDYTLHFVTDTADNIYYFRFIGKEVNFYGSLANLNDLGAEFYGINIQNNLDNNEDKLFIGMIANGKIETVTLNDSNENLQYFNYKGYSFVYSSTSIEEPFMIKGFSSDNQLIYEELYEGPRE</sequence>